<sequence>MLNSPWGCMRRWQYHFQMISPLS</sequence>
<reference evidence="1" key="1">
    <citation type="submission" date="2018-02" db="EMBL/GenBank/DDBJ databases">
        <title>Rhizophora mucronata_Transcriptome.</title>
        <authorList>
            <person name="Meera S.P."/>
            <person name="Sreeshan A."/>
            <person name="Augustine A."/>
        </authorList>
    </citation>
    <scope>NUCLEOTIDE SEQUENCE</scope>
    <source>
        <tissue evidence="1">Leaf</tissue>
    </source>
</reference>
<protein>
    <submittedName>
        <fullName evidence="1">Uncharacterized protein</fullName>
    </submittedName>
</protein>
<dbReference type="AlphaFoldDB" id="A0A2P2R2Q0"/>
<accession>A0A2P2R2Q0</accession>
<organism evidence="1">
    <name type="scientific">Rhizophora mucronata</name>
    <name type="common">Asiatic mangrove</name>
    <dbReference type="NCBI Taxonomy" id="61149"/>
    <lineage>
        <taxon>Eukaryota</taxon>
        <taxon>Viridiplantae</taxon>
        <taxon>Streptophyta</taxon>
        <taxon>Embryophyta</taxon>
        <taxon>Tracheophyta</taxon>
        <taxon>Spermatophyta</taxon>
        <taxon>Magnoliopsida</taxon>
        <taxon>eudicotyledons</taxon>
        <taxon>Gunneridae</taxon>
        <taxon>Pentapetalae</taxon>
        <taxon>rosids</taxon>
        <taxon>fabids</taxon>
        <taxon>Malpighiales</taxon>
        <taxon>Rhizophoraceae</taxon>
        <taxon>Rhizophora</taxon>
    </lineage>
</organism>
<name>A0A2P2R2Q0_RHIMU</name>
<dbReference type="EMBL" id="GGEC01092963">
    <property type="protein sequence ID" value="MBX73447.1"/>
    <property type="molecule type" value="Transcribed_RNA"/>
</dbReference>
<proteinExistence type="predicted"/>
<evidence type="ECO:0000313" key="1">
    <source>
        <dbReference type="EMBL" id="MBX73447.1"/>
    </source>
</evidence>